<dbReference type="InterPro" id="IPR011990">
    <property type="entry name" value="TPR-like_helical_dom_sf"/>
</dbReference>
<keyword evidence="5" id="KW-1185">Reference proteome</keyword>
<accession>A0A4U6SYJ9</accession>
<dbReference type="EMBL" id="CM016560">
    <property type="protein sequence ID" value="TKV93611.1"/>
    <property type="molecule type" value="Genomic_DNA"/>
</dbReference>
<dbReference type="Gramene" id="TKV93611">
    <property type="protein sequence ID" value="TKV93611"/>
    <property type="gene ID" value="SEVIR_9G237000v2"/>
</dbReference>
<protein>
    <recommendedName>
        <fullName evidence="6">Pentacotripeptide-repeat region of PRORP domain-containing protein</fullName>
    </recommendedName>
</protein>
<dbReference type="PANTHER" id="PTHR47932:SF36">
    <property type="entry name" value="PENTACOTRIPEPTIDE-REPEAT REGION OF PRORP DOMAIN-CONTAINING PROTEIN"/>
    <property type="match status" value="1"/>
</dbReference>
<evidence type="ECO:0000313" key="5">
    <source>
        <dbReference type="Proteomes" id="UP000298652"/>
    </source>
</evidence>
<feature type="repeat" description="PPR" evidence="3">
    <location>
        <begin position="348"/>
        <end position="382"/>
    </location>
</feature>
<dbReference type="PANTHER" id="PTHR47932">
    <property type="entry name" value="ATPASE EXPRESSION PROTEIN 3"/>
    <property type="match status" value="1"/>
</dbReference>
<reference evidence="4" key="1">
    <citation type="submission" date="2019-03" db="EMBL/GenBank/DDBJ databases">
        <title>WGS assembly of Setaria viridis.</title>
        <authorList>
            <person name="Huang P."/>
            <person name="Jenkins J."/>
            <person name="Grimwood J."/>
            <person name="Barry K."/>
            <person name="Healey A."/>
            <person name="Mamidi S."/>
            <person name="Sreedasyam A."/>
            <person name="Shu S."/>
            <person name="Feldman M."/>
            <person name="Wu J."/>
            <person name="Yu Y."/>
            <person name="Chen C."/>
            <person name="Johnson J."/>
            <person name="Rokhsar D."/>
            <person name="Baxter I."/>
            <person name="Schmutz J."/>
            <person name="Brutnell T."/>
            <person name="Kellogg E."/>
        </authorList>
    </citation>
    <scope>NUCLEOTIDE SEQUENCE [LARGE SCALE GENOMIC DNA]</scope>
</reference>
<dbReference type="Gene3D" id="1.25.40.10">
    <property type="entry name" value="Tetratricopeptide repeat domain"/>
    <property type="match status" value="2"/>
</dbReference>
<gene>
    <name evidence="4" type="ORF">SEVIR_9G237000v2</name>
</gene>
<dbReference type="Pfam" id="PF13812">
    <property type="entry name" value="PPR_3"/>
    <property type="match status" value="1"/>
</dbReference>
<dbReference type="GO" id="GO:0000963">
    <property type="term" value="P:mitochondrial RNA processing"/>
    <property type="evidence" value="ECO:0007669"/>
    <property type="project" value="TreeGrafter"/>
</dbReference>
<sequence length="383" mass="42215">MAPTLKGREMAAVGCNARWQFAVACSVLSRHLYPDAPRRYTPSSCRHNDGVRSSLLSAAAGSPVLPSLLRRVLPCSPSTDSLLATSIPNLSPAAAVSIFRSTLPFSPSPSWSFSALLRRLISQRLLPEAARLFTESTGRPEVSVASGSGDLTLLFSGLCRVRRPDRALQVLEEMLNLCLTPDRDAHRAIVPSLYEAGMLDEATHRPLFHAELILDKVLRKVLGSPGSLRSLRVPMPTVLSLEDVQEVIDQALAVRGGMSFESMILDLYDEGRFSQVDKLFKDMAKKGFKPTMCVYKAKITDLCREGNLDDVVWVLEELHKNDIVPTVTTYNLIMKVNGEDGEWTSLPDRSAFNSVIEGLCSAGRTYDALLWLEEMIKIDHGET</sequence>
<feature type="repeat" description="PPR" evidence="3">
    <location>
        <begin position="291"/>
        <end position="325"/>
    </location>
</feature>
<keyword evidence="2" id="KW-0809">Transit peptide</keyword>
<dbReference type="GO" id="GO:0008380">
    <property type="term" value="P:RNA splicing"/>
    <property type="evidence" value="ECO:0007669"/>
    <property type="project" value="TreeGrafter"/>
</dbReference>
<evidence type="ECO:0000256" key="2">
    <source>
        <dbReference type="ARBA" id="ARBA00022946"/>
    </source>
</evidence>
<organism evidence="4 5">
    <name type="scientific">Setaria viridis</name>
    <name type="common">Green bristlegrass</name>
    <name type="synonym">Setaria italica subsp. viridis</name>
    <dbReference type="NCBI Taxonomy" id="4556"/>
    <lineage>
        <taxon>Eukaryota</taxon>
        <taxon>Viridiplantae</taxon>
        <taxon>Streptophyta</taxon>
        <taxon>Embryophyta</taxon>
        <taxon>Tracheophyta</taxon>
        <taxon>Spermatophyta</taxon>
        <taxon>Magnoliopsida</taxon>
        <taxon>Liliopsida</taxon>
        <taxon>Poales</taxon>
        <taxon>Poaceae</taxon>
        <taxon>PACMAD clade</taxon>
        <taxon>Panicoideae</taxon>
        <taxon>Panicodae</taxon>
        <taxon>Paniceae</taxon>
        <taxon>Cenchrinae</taxon>
        <taxon>Setaria</taxon>
    </lineage>
</organism>
<dbReference type="AlphaFoldDB" id="A0A4U6SYJ9"/>
<evidence type="ECO:0008006" key="6">
    <source>
        <dbReference type="Google" id="ProtNLM"/>
    </source>
</evidence>
<name>A0A4U6SYJ9_SETVI</name>
<dbReference type="PROSITE" id="PS51375">
    <property type="entry name" value="PPR"/>
    <property type="match status" value="4"/>
</dbReference>
<dbReference type="NCBIfam" id="TIGR00756">
    <property type="entry name" value="PPR"/>
    <property type="match status" value="2"/>
</dbReference>
<keyword evidence="1" id="KW-0677">Repeat</keyword>
<feature type="repeat" description="PPR" evidence="3">
    <location>
        <begin position="256"/>
        <end position="290"/>
    </location>
</feature>
<proteinExistence type="predicted"/>
<evidence type="ECO:0000256" key="1">
    <source>
        <dbReference type="ARBA" id="ARBA00022737"/>
    </source>
</evidence>
<evidence type="ECO:0000256" key="3">
    <source>
        <dbReference type="PROSITE-ProRule" id="PRU00708"/>
    </source>
</evidence>
<evidence type="ECO:0000313" key="4">
    <source>
        <dbReference type="EMBL" id="TKV93611.1"/>
    </source>
</evidence>
<dbReference type="Proteomes" id="UP000298652">
    <property type="component" value="Chromosome 9"/>
</dbReference>
<dbReference type="GO" id="GO:0003729">
    <property type="term" value="F:mRNA binding"/>
    <property type="evidence" value="ECO:0007669"/>
    <property type="project" value="TreeGrafter"/>
</dbReference>
<dbReference type="InterPro" id="IPR002885">
    <property type="entry name" value="PPR_rpt"/>
</dbReference>
<feature type="repeat" description="PPR" evidence="3">
    <location>
        <begin position="147"/>
        <end position="181"/>
    </location>
</feature>
<dbReference type="GO" id="GO:0005739">
    <property type="term" value="C:mitochondrion"/>
    <property type="evidence" value="ECO:0007669"/>
    <property type="project" value="TreeGrafter"/>
</dbReference>
<dbReference type="Pfam" id="PF01535">
    <property type="entry name" value="PPR"/>
    <property type="match status" value="2"/>
</dbReference>